<comment type="caution">
    <text evidence="1">The sequence shown here is derived from an EMBL/GenBank/DDBJ whole genome shotgun (WGS) entry which is preliminary data.</text>
</comment>
<dbReference type="Proteomes" id="UP001434883">
    <property type="component" value="Unassembled WGS sequence"/>
</dbReference>
<protein>
    <submittedName>
        <fullName evidence="1">Uncharacterized protein</fullName>
    </submittedName>
</protein>
<evidence type="ECO:0000313" key="1">
    <source>
        <dbReference type="EMBL" id="MEQ2202730.1"/>
    </source>
</evidence>
<name>A0ABV0R3M6_9TELE</name>
<sequence length="113" mass="13239">MIHLSLVECQVFTVFFYLFNEIFTLRASSLAADFILCSLKTFRMLGEPFLKITRKSGFLEVKCLFENLSIAVYIQCFTFIATYELEIRWAAELKNLDPFPPHDPCQIQFRIIL</sequence>
<accession>A0ABV0R3M6</accession>
<evidence type="ECO:0000313" key="2">
    <source>
        <dbReference type="Proteomes" id="UP001434883"/>
    </source>
</evidence>
<dbReference type="EMBL" id="JAHRIN010033896">
    <property type="protein sequence ID" value="MEQ2202730.1"/>
    <property type="molecule type" value="Genomic_DNA"/>
</dbReference>
<organism evidence="1 2">
    <name type="scientific">Xenoophorus captivus</name>
    <dbReference type="NCBI Taxonomy" id="1517983"/>
    <lineage>
        <taxon>Eukaryota</taxon>
        <taxon>Metazoa</taxon>
        <taxon>Chordata</taxon>
        <taxon>Craniata</taxon>
        <taxon>Vertebrata</taxon>
        <taxon>Euteleostomi</taxon>
        <taxon>Actinopterygii</taxon>
        <taxon>Neopterygii</taxon>
        <taxon>Teleostei</taxon>
        <taxon>Neoteleostei</taxon>
        <taxon>Acanthomorphata</taxon>
        <taxon>Ovalentaria</taxon>
        <taxon>Atherinomorphae</taxon>
        <taxon>Cyprinodontiformes</taxon>
        <taxon>Goodeidae</taxon>
        <taxon>Xenoophorus</taxon>
    </lineage>
</organism>
<reference evidence="1 2" key="1">
    <citation type="submission" date="2021-06" db="EMBL/GenBank/DDBJ databases">
        <authorList>
            <person name="Palmer J.M."/>
        </authorList>
    </citation>
    <scope>NUCLEOTIDE SEQUENCE [LARGE SCALE GENOMIC DNA]</scope>
    <source>
        <strain evidence="1 2">XC_2019</strain>
        <tissue evidence="1">Muscle</tissue>
    </source>
</reference>
<keyword evidence="2" id="KW-1185">Reference proteome</keyword>
<gene>
    <name evidence="1" type="ORF">XENOCAPTIV_013836</name>
</gene>
<proteinExistence type="predicted"/>